<dbReference type="EMBL" id="VIFX01000014">
    <property type="protein sequence ID" value="TQR86191.1"/>
    <property type="molecule type" value="Genomic_DNA"/>
</dbReference>
<feature type="region of interest" description="Disordered" evidence="1">
    <location>
        <begin position="24"/>
        <end position="68"/>
    </location>
</feature>
<sequence>MDVRWKVMGVLAAGTLLVGCQSTISGSPERNAGNPTEPTFPTSTPSRSSPTPTTTTTTTPIAAPPPVAEALPPQNGYVFITTKSGQTRCQINTTEVACEAPFTSSPTVDGAPANGVRVTADGQLKWVLGNLGDIPVVPIDYRTYTAQGWTIVATEDGTKFTNDGTSHGMSVAIGGVDAF</sequence>
<evidence type="ECO:0000313" key="3">
    <source>
        <dbReference type="Proteomes" id="UP000315759"/>
    </source>
</evidence>
<protein>
    <recommendedName>
        <fullName evidence="4">Lipoprotein LpqJ</fullName>
    </recommendedName>
</protein>
<comment type="caution">
    <text evidence="2">The sequence shown here is derived from an EMBL/GenBank/DDBJ whole genome shotgun (WGS) entry which is preliminary data.</text>
</comment>
<evidence type="ECO:0008006" key="4">
    <source>
        <dbReference type="Google" id="ProtNLM"/>
    </source>
</evidence>
<organism evidence="2 3">
    <name type="scientific">Mycolicibacterium hodleri</name>
    <dbReference type="NCBI Taxonomy" id="49897"/>
    <lineage>
        <taxon>Bacteria</taxon>
        <taxon>Bacillati</taxon>
        <taxon>Actinomycetota</taxon>
        <taxon>Actinomycetes</taxon>
        <taxon>Mycobacteriales</taxon>
        <taxon>Mycobacteriaceae</taxon>
        <taxon>Mycolicibacterium</taxon>
    </lineage>
</organism>
<dbReference type="RefSeq" id="WP_142552458.1">
    <property type="nucleotide sequence ID" value="NZ_VIFX01000014.1"/>
</dbReference>
<accession>A0A544W1R7</accession>
<feature type="compositionally biased region" description="Low complexity" evidence="1">
    <location>
        <begin position="35"/>
        <end position="61"/>
    </location>
</feature>
<dbReference type="PROSITE" id="PS51257">
    <property type="entry name" value="PROKAR_LIPOPROTEIN"/>
    <property type="match status" value="1"/>
</dbReference>
<keyword evidence="3" id="KW-1185">Reference proteome</keyword>
<gene>
    <name evidence="2" type="ORF">D8S82_12810</name>
</gene>
<evidence type="ECO:0000313" key="2">
    <source>
        <dbReference type="EMBL" id="TQR86191.1"/>
    </source>
</evidence>
<proteinExistence type="predicted"/>
<reference evidence="2 3" key="1">
    <citation type="submission" date="2018-10" db="EMBL/GenBank/DDBJ databases">
        <title>Draft genome of Mycobacterium hodleri strain B.</title>
        <authorList>
            <person name="Amande T.J."/>
            <person name="Mcgenity T.J."/>
        </authorList>
    </citation>
    <scope>NUCLEOTIDE SEQUENCE [LARGE SCALE GENOMIC DNA]</scope>
    <source>
        <strain evidence="2 3">B</strain>
    </source>
</reference>
<dbReference type="AlphaFoldDB" id="A0A544W1R7"/>
<evidence type="ECO:0000256" key="1">
    <source>
        <dbReference type="SAM" id="MobiDB-lite"/>
    </source>
</evidence>
<dbReference type="Proteomes" id="UP000315759">
    <property type="component" value="Unassembled WGS sequence"/>
</dbReference>
<name>A0A544W1R7_9MYCO</name>